<dbReference type="InterPro" id="IPR024471">
    <property type="entry name" value="DUF2715"/>
</dbReference>
<evidence type="ECO:0000313" key="4">
    <source>
        <dbReference type="Proteomes" id="UP000014605"/>
    </source>
</evidence>
<reference evidence="3 4" key="1">
    <citation type="submission" date="2013-04" db="EMBL/GenBank/DDBJ databases">
        <title>The Genome Sequence of Treponema vincentii F0403.</title>
        <authorList>
            <consortium name="The Broad Institute Genomics Platform"/>
            <person name="Earl A."/>
            <person name="Ward D."/>
            <person name="Feldgarden M."/>
            <person name="Gevers D."/>
            <person name="Leonetti C."/>
            <person name="Izard J."/>
            <person name="Walker B."/>
            <person name="Young S."/>
            <person name="Zeng Q."/>
            <person name="Gargeya S."/>
            <person name="Fitzgerald M."/>
            <person name="Haas B."/>
            <person name="Abouelleil A."/>
            <person name="Allen A.W."/>
            <person name="Alvarado L."/>
            <person name="Arachchi H.M."/>
            <person name="Berlin A.M."/>
            <person name="Chapman S.B."/>
            <person name="Gainer-Dewar J."/>
            <person name="Goldberg J."/>
            <person name="Griggs A."/>
            <person name="Gujja S."/>
            <person name="Hansen M."/>
            <person name="Howarth C."/>
            <person name="Imamovic A."/>
            <person name="Ireland A."/>
            <person name="Larimer J."/>
            <person name="McCowan C."/>
            <person name="Murphy C."/>
            <person name="Pearson M."/>
            <person name="Poon T.W."/>
            <person name="Priest M."/>
            <person name="Roberts A."/>
            <person name="Saif S."/>
            <person name="Shea T."/>
            <person name="Sisk P."/>
            <person name="Sykes S."/>
            <person name="Wortman J."/>
            <person name="Nusbaum C."/>
            <person name="Birren B."/>
        </authorList>
    </citation>
    <scope>NUCLEOTIDE SEQUENCE [LARGE SCALE GENOMIC DNA]</scope>
    <source>
        <strain evidence="3 4">F0403</strain>
    </source>
</reference>
<proteinExistence type="predicted"/>
<dbReference type="EMBL" id="ATFC01000007">
    <property type="protein sequence ID" value="EPF47115.1"/>
    <property type="molecule type" value="Genomic_DNA"/>
</dbReference>
<feature type="region of interest" description="Disordered" evidence="1">
    <location>
        <begin position="29"/>
        <end position="49"/>
    </location>
</feature>
<feature type="chain" id="PRO_5004511696" description="Outer membrane protein beta-barrel domain-containing protein" evidence="2">
    <location>
        <begin position="21"/>
        <end position="423"/>
    </location>
</feature>
<dbReference type="Proteomes" id="UP000014605">
    <property type="component" value="Unassembled WGS sequence"/>
</dbReference>
<dbReference type="RefSeq" id="WP_016518417.1">
    <property type="nucleotide sequence ID" value="NZ_KE332512.1"/>
</dbReference>
<name>S3LBT8_9SPIR</name>
<dbReference type="Pfam" id="PF10895">
    <property type="entry name" value="DUF2715"/>
    <property type="match status" value="2"/>
</dbReference>
<dbReference type="HOGENOM" id="CLU_653709_0_0_12"/>
<evidence type="ECO:0000313" key="3">
    <source>
        <dbReference type="EMBL" id="EPF47115.1"/>
    </source>
</evidence>
<accession>S3LBT8</accession>
<feature type="signal peptide" evidence="2">
    <location>
        <begin position="1"/>
        <end position="20"/>
    </location>
</feature>
<evidence type="ECO:0008006" key="5">
    <source>
        <dbReference type="Google" id="ProtNLM"/>
    </source>
</evidence>
<dbReference type="GeneID" id="301461114"/>
<evidence type="ECO:0000256" key="1">
    <source>
        <dbReference type="SAM" id="MobiDB-lite"/>
    </source>
</evidence>
<dbReference type="AlphaFoldDB" id="S3LBT8"/>
<sequence length="423" mass="47369">MHKFYFILLLCFFCVSPCFSQETAPQSNDTAEVEHREHDTSSGQPNNTAPLQKKHAGFDEYLFAPALGMGIGFELPTSKNTSEFQFVLGPSIKFDMQFSLRSGFSFLLLNEVFFPLAYITYNVAKKDSVQMGYIPVWHGGVLFGYTHGVKTDVEITAAGGLGVMLILPELITQLSISKFFTEKYGLYFTLNNKFVFLPAALADDGKMRALSTVDVTLGASFRIYPKERSVITQPTVKPKKQRKRVFEEYVFAPSFALSTVFLGMPPDLYIIMGPSLNLDIIFTKEKSGFSFFIHNNTAVWFTTYPKDPDEPGPKLVSLPLTLFHFMFGYTHGRGSNFEISAGIGPGFALSPVHFFRPVTLLPAVSTEIAFTTYFSKKYGLYISALNSFIFIPFGSYRGPDGKRKSSYLFIDMLNISIGPSFRL</sequence>
<comment type="caution">
    <text evidence="3">The sequence shown here is derived from an EMBL/GenBank/DDBJ whole genome shotgun (WGS) entry which is preliminary data.</text>
</comment>
<protein>
    <recommendedName>
        <fullName evidence="5">Outer membrane protein beta-barrel domain-containing protein</fullName>
    </recommendedName>
</protein>
<keyword evidence="4" id="KW-1185">Reference proteome</keyword>
<evidence type="ECO:0000256" key="2">
    <source>
        <dbReference type="SAM" id="SignalP"/>
    </source>
</evidence>
<organism evidence="3 4">
    <name type="scientific">Treponema vincentii F0403</name>
    <dbReference type="NCBI Taxonomy" id="1125702"/>
    <lineage>
        <taxon>Bacteria</taxon>
        <taxon>Pseudomonadati</taxon>
        <taxon>Spirochaetota</taxon>
        <taxon>Spirochaetia</taxon>
        <taxon>Spirochaetales</taxon>
        <taxon>Treponemataceae</taxon>
        <taxon>Treponema</taxon>
    </lineage>
</organism>
<dbReference type="PATRIC" id="fig|1125702.3.peg.967"/>
<keyword evidence="2" id="KW-0732">Signal</keyword>
<gene>
    <name evidence="3" type="ORF">HMPREF1222_00934</name>
</gene>